<feature type="compositionally biased region" description="Basic and acidic residues" evidence="2">
    <location>
        <begin position="1"/>
        <end position="22"/>
    </location>
</feature>
<sequence>MSSDKDKENSSSEERLENIKQEETEDTTEYYAQGDSKENFDEESEFSKPVPLVEKAAEEMSLLKAVAYLAFGLAALAIVFILFFIRDLDHRVGGVDSALNALEEKMAPLRKEVKDGLEQVNTDINGLKTKIEDKEKRAAVIELKRALVAIQGMGLSDSPKVKAKSNEVTTSIQALLGEFGAGATAADGGPTQVSAPEIKVEEAPLIELPTVEQVTEEHTTPVVEEHLEGSEVVAEEESLPLHEEPEEPAVDEEPSSDE</sequence>
<dbReference type="AlphaFoldDB" id="A0A382ACX6"/>
<reference evidence="4" key="1">
    <citation type="submission" date="2018-05" db="EMBL/GenBank/DDBJ databases">
        <authorList>
            <person name="Lanie J.A."/>
            <person name="Ng W.-L."/>
            <person name="Kazmierczak K.M."/>
            <person name="Andrzejewski T.M."/>
            <person name="Davidsen T.M."/>
            <person name="Wayne K.J."/>
            <person name="Tettelin H."/>
            <person name="Glass J.I."/>
            <person name="Rusch D."/>
            <person name="Podicherti R."/>
            <person name="Tsui H.-C.T."/>
            <person name="Winkler M.E."/>
        </authorList>
    </citation>
    <scope>NUCLEOTIDE SEQUENCE</scope>
</reference>
<accession>A0A382ACX6</accession>
<feature type="compositionally biased region" description="Basic and acidic residues" evidence="2">
    <location>
        <begin position="215"/>
        <end position="229"/>
    </location>
</feature>
<feature type="transmembrane region" description="Helical" evidence="3">
    <location>
        <begin position="65"/>
        <end position="85"/>
    </location>
</feature>
<keyword evidence="3" id="KW-0812">Transmembrane</keyword>
<evidence type="ECO:0000256" key="1">
    <source>
        <dbReference type="SAM" id="Coils"/>
    </source>
</evidence>
<evidence type="ECO:0000256" key="3">
    <source>
        <dbReference type="SAM" id="Phobius"/>
    </source>
</evidence>
<gene>
    <name evidence="4" type="ORF">METZ01_LOCUS151796</name>
</gene>
<organism evidence="4">
    <name type="scientific">marine metagenome</name>
    <dbReference type="NCBI Taxonomy" id="408172"/>
    <lineage>
        <taxon>unclassified sequences</taxon>
        <taxon>metagenomes</taxon>
        <taxon>ecological metagenomes</taxon>
    </lineage>
</organism>
<evidence type="ECO:0000313" key="4">
    <source>
        <dbReference type="EMBL" id="SVA98942.1"/>
    </source>
</evidence>
<feature type="region of interest" description="Disordered" evidence="2">
    <location>
        <begin position="214"/>
        <end position="258"/>
    </location>
</feature>
<feature type="non-terminal residue" evidence="4">
    <location>
        <position position="258"/>
    </location>
</feature>
<dbReference type="EMBL" id="UINC01024726">
    <property type="protein sequence ID" value="SVA98942.1"/>
    <property type="molecule type" value="Genomic_DNA"/>
</dbReference>
<feature type="compositionally biased region" description="Acidic residues" evidence="2">
    <location>
        <begin position="233"/>
        <end position="258"/>
    </location>
</feature>
<feature type="region of interest" description="Disordered" evidence="2">
    <location>
        <begin position="1"/>
        <end position="45"/>
    </location>
</feature>
<keyword evidence="1" id="KW-0175">Coiled coil</keyword>
<feature type="coiled-coil region" evidence="1">
    <location>
        <begin position="117"/>
        <end position="144"/>
    </location>
</feature>
<proteinExistence type="predicted"/>
<evidence type="ECO:0000256" key="2">
    <source>
        <dbReference type="SAM" id="MobiDB-lite"/>
    </source>
</evidence>
<keyword evidence="3" id="KW-0472">Membrane</keyword>
<name>A0A382ACX6_9ZZZZ</name>
<protein>
    <submittedName>
        <fullName evidence="4">Uncharacterized protein</fullName>
    </submittedName>
</protein>
<keyword evidence="3" id="KW-1133">Transmembrane helix</keyword>